<protein>
    <submittedName>
        <fullName evidence="2">Uncharacterized protein</fullName>
    </submittedName>
</protein>
<dbReference type="OrthoDB" id="9927590at2"/>
<name>C3X8E7_OXAFO</name>
<keyword evidence="1" id="KW-1133">Transmembrane helix</keyword>
<feature type="transmembrane region" description="Helical" evidence="1">
    <location>
        <begin position="12"/>
        <end position="32"/>
    </location>
</feature>
<keyword evidence="1" id="KW-0472">Membrane</keyword>
<dbReference type="RefSeq" id="WP_005879981.1">
    <property type="nucleotide sequence ID" value="NZ_CP019430.1"/>
</dbReference>
<gene>
    <name evidence="2" type="ORF">OFBG_00501</name>
</gene>
<proteinExistence type="predicted"/>
<reference evidence="2 3" key="1">
    <citation type="submission" date="2009-02" db="EMBL/GenBank/DDBJ databases">
        <title>The Genome Sequence of Oxalobacter formigenes OXCC13.</title>
        <authorList>
            <consortium name="The Broad Institute Genome Sequencing Platform"/>
            <person name="Ward D."/>
            <person name="Young S.K."/>
            <person name="Kodira C.D."/>
            <person name="Zeng Q."/>
            <person name="Koehrsen M."/>
            <person name="Alvarado L."/>
            <person name="Berlin A."/>
            <person name="Borenstein D."/>
            <person name="Chen Z."/>
            <person name="Engels R."/>
            <person name="Freedman E."/>
            <person name="Gellesch M."/>
            <person name="Goldberg J."/>
            <person name="Griggs A."/>
            <person name="Gujja S."/>
            <person name="Heiman D."/>
            <person name="Hepburn T."/>
            <person name="Howarth C."/>
            <person name="Jen D."/>
            <person name="Larson L."/>
            <person name="Lewis B."/>
            <person name="Mehta T."/>
            <person name="Park D."/>
            <person name="Pearson M."/>
            <person name="Roberts A."/>
            <person name="Saif S."/>
            <person name="Shea T."/>
            <person name="Shenoy N."/>
            <person name="Sisk P."/>
            <person name="Stolte C."/>
            <person name="Sykes S."/>
            <person name="Walk T."/>
            <person name="White J."/>
            <person name="Yandava C."/>
            <person name="Allison M.J."/>
            <person name="Lander E."/>
            <person name="Nusbaum C."/>
            <person name="Galagan J."/>
            <person name="Birren B."/>
        </authorList>
    </citation>
    <scope>NUCLEOTIDE SEQUENCE [LARGE SCALE GENOMIC DNA]</scope>
    <source>
        <strain evidence="2 3">OXCC13</strain>
    </source>
</reference>
<dbReference type="Proteomes" id="UP000005089">
    <property type="component" value="Unassembled WGS sequence"/>
</dbReference>
<dbReference type="HOGENOM" id="CLU_2070747_0_0_4"/>
<evidence type="ECO:0000313" key="3">
    <source>
        <dbReference type="Proteomes" id="UP000005089"/>
    </source>
</evidence>
<organism evidence="2 3">
    <name type="scientific">Oxalobacter formigenes OXCC13</name>
    <dbReference type="NCBI Taxonomy" id="556269"/>
    <lineage>
        <taxon>Bacteria</taxon>
        <taxon>Pseudomonadati</taxon>
        <taxon>Pseudomonadota</taxon>
        <taxon>Betaproteobacteria</taxon>
        <taxon>Burkholderiales</taxon>
        <taxon>Oxalobacteraceae</taxon>
        <taxon>Oxalobacter</taxon>
    </lineage>
</organism>
<feature type="transmembrane region" description="Helical" evidence="1">
    <location>
        <begin position="56"/>
        <end position="72"/>
    </location>
</feature>
<evidence type="ECO:0000313" key="2">
    <source>
        <dbReference type="EMBL" id="EEO29473.1"/>
    </source>
</evidence>
<dbReference type="EMBL" id="GG658170">
    <property type="protein sequence ID" value="EEO29473.1"/>
    <property type="molecule type" value="Genomic_DNA"/>
</dbReference>
<keyword evidence="1" id="KW-0812">Transmembrane</keyword>
<accession>C3X8E7</accession>
<sequence length="118" mass="13567">MHIIKFLRKLKFQWVAIANAILLLGAQVYLYYLQKQPASDQIEAIKGILNSNNSSMLWYLIIGSGFYVYTRYREKKVGYTGQFMSSFWIPLSAWVFGMLVTTLMTVDSIAKCFGYGIL</sequence>
<evidence type="ECO:0000256" key="1">
    <source>
        <dbReference type="SAM" id="Phobius"/>
    </source>
</evidence>
<dbReference type="AlphaFoldDB" id="C3X8E7"/>
<feature type="transmembrane region" description="Helical" evidence="1">
    <location>
        <begin position="93"/>
        <end position="117"/>
    </location>
</feature>
<keyword evidence="3" id="KW-1185">Reference proteome</keyword>
<dbReference type="GeneID" id="77135586"/>